<dbReference type="PANTHER" id="PTHR24006:SF888">
    <property type="entry name" value="UBIQUITIN CARBOXYL-TERMINAL HYDROLASE 30"/>
    <property type="match status" value="1"/>
</dbReference>
<dbReference type="GO" id="GO:0006508">
    <property type="term" value="P:proteolysis"/>
    <property type="evidence" value="ECO:0007669"/>
    <property type="project" value="UniProtKB-KW"/>
</dbReference>
<dbReference type="Pfam" id="PF00443">
    <property type="entry name" value="UCH"/>
    <property type="match status" value="1"/>
</dbReference>
<evidence type="ECO:0000259" key="10">
    <source>
        <dbReference type="PROSITE" id="PS50235"/>
    </source>
</evidence>
<reference evidence="11 12" key="1">
    <citation type="submission" date="2019-04" db="EMBL/GenBank/DDBJ databases">
        <title>Annotation for the trematode Fasciola gigantica.</title>
        <authorList>
            <person name="Choi Y.-J."/>
        </authorList>
    </citation>
    <scope>NUCLEOTIDE SEQUENCE [LARGE SCALE GENOMIC DNA]</scope>
    <source>
        <strain evidence="11">Uganda_cow_1</strain>
    </source>
</reference>
<gene>
    <name evidence="11" type="ORF">FGIG_03799</name>
</gene>
<dbReference type="InterPro" id="IPR038765">
    <property type="entry name" value="Papain-like_cys_pep_sf"/>
</dbReference>
<keyword evidence="9" id="KW-1133">Transmembrane helix</keyword>
<evidence type="ECO:0000256" key="1">
    <source>
        <dbReference type="ARBA" id="ARBA00000707"/>
    </source>
</evidence>
<evidence type="ECO:0000256" key="3">
    <source>
        <dbReference type="ARBA" id="ARBA00012759"/>
    </source>
</evidence>
<organism evidence="11 12">
    <name type="scientific">Fasciola gigantica</name>
    <name type="common">Giant liver fluke</name>
    <dbReference type="NCBI Taxonomy" id="46835"/>
    <lineage>
        <taxon>Eukaryota</taxon>
        <taxon>Metazoa</taxon>
        <taxon>Spiralia</taxon>
        <taxon>Lophotrochozoa</taxon>
        <taxon>Platyhelminthes</taxon>
        <taxon>Trematoda</taxon>
        <taxon>Digenea</taxon>
        <taxon>Plagiorchiida</taxon>
        <taxon>Echinostomata</taxon>
        <taxon>Echinostomatoidea</taxon>
        <taxon>Fasciolidae</taxon>
        <taxon>Fasciola</taxon>
    </lineage>
</organism>
<accession>A0A504YWZ6</accession>
<feature type="transmembrane region" description="Helical" evidence="9">
    <location>
        <begin position="26"/>
        <end position="50"/>
    </location>
</feature>
<dbReference type="PANTHER" id="PTHR24006">
    <property type="entry name" value="UBIQUITIN CARBOXYL-TERMINAL HYDROLASE"/>
    <property type="match status" value="1"/>
</dbReference>
<evidence type="ECO:0000313" key="11">
    <source>
        <dbReference type="EMBL" id="TPP62090.1"/>
    </source>
</evidence>
<evidence type="ECO:0000256" key="8">
    <source>
        <dbReference type="SAM" id="MobiDB-lite"/>
    </source>
</evidence>
<keyword evidence="5" id="KW-0833">Ubl conjugation pathway</keyword>
<evidence type="ECO:0000256" key="4">
    <source>
        <dbReference type="ARBA" id="ARBA00022670"/>
    </source>
</evidence>
<proteinExistence type="inferred from homology"/>
<protein>
    <recommendedName>
        <fullName evidence="3">ubiquitinyl hydrolase 1</fullName>
        <ecNumber evidence="3">3.4.19.12</ecNumber>
    </recommendedName>
</protein>
<sequence>MTRVHFGGYFMNAIRVFDRIHRETPILLLITGSLAAGVSVFALTGVIRVFKSVTAPENDLPMGLPNPQNICYLNAVLQAMSTNSTLVRFLRRSARLHPNKMLYCLICILKGLRCTNRYITVNNLDRVLRDIHQMLLTELMKSKRWSLDDQQDAPELFSYFMDVACSQSLGCTASKATEGLCSVSQFLGSRFEHTVPRCFHRGFVNGKSRAYAFRSPLRTDVFQRHLLANQVTCTNCGYRSSPSLQAEACITLCLDPSVSISNNLQSTTKPLHIYESRCSSSAPSLYDYLSKEFGTSEKLSDFLCPECQKSEQRSSAAATNYCQQERWIAHLPSCLVIHIQRGEWMGRILPTELAIPWTGVAKKRSDYLSFPFRLNMANFMLSAKNSRPSLQNSFGDRITQSCSLESHFRRHHSYTLRSVLVHQGESVHAGHYIAYRTWMKVDPSTQRKRYSFVHFLRSLLTPVSNFLRALPSDASVVSSHWVFTSDEQVFRVPSQEVQSSLAYLLFYEREPPHFRSSVTGSFSQRISTYDDGNLSVPHRSHNLNFRKTTEPALWGQSGIDGDVFTDSVGSVRYIDCDEANMQDSEDEEEEEEEEFEDSDVLSDFAEEEFTGSRADVIRSLALAATQM</sequence>
<dbReference type="GO" id="GO:0005829">
    <property type="term" value="C:cytosol"/>
    <property type="evidence" value="ECO:0007669"/>
    <property type="project" value="TreeGrafter"/>
</dbReference>
<dbReference type="GO" id="GO:0016579">
    <property type="term" value="P:protein deubiquitination"/>
    <property type="evidence" value="ECO:0007669"/>
    <property type="project" value="InterPro"/>
</dbReference>
<keyword evidence="4" id="KW-0645">Protease</keyword>
<dbReference type="EMBL" id="SUNJ01007321">
    <property type="protein sequence ID" value="TPP62090.1"/>
    <property type="molecule type" value="Genomic_DNA"/>
</dbReference>
<feature type="domain" description="USP" evidence="10">
    <location>
        <begin position="62"/>
        <end position="510"/>
    </location>
</feature>
<keyword evidence="12" id="KW-1185">Reference proteome</keyword>
<dbReference type="CDD" id="cd02257">
    <property type="entry name" value="Peptidase_C19"/>
    <property type="match status" value="1"/>
</dbReference>
<dbReference type="OrthoDB" id="2248014at2759"/>
<feature type="region of interest" description="Disordered" evidence="8">
    <location>
        <begin position="580"/>
        <end position="603"/>
    </location>
</feature>
<dbReference type="SUPFAM" id="SSF54001">
    <property type="entry name" value="Cysteine proteinases"/>
    <property type="match status" value="1"/>
</dbReference>
<dbReference type="InterPro" id="IPR001394">
    <property type="entry name" value="Peptidase_C19_UCH"/>
</dbReference>
<comment type="catalytic activity">
    <reaction evidence="1">
        <text>Thiol-dependent hydrolysis of ester, thioester, amide, peptide and isopeptide bonds formed by the C-terminal Gly of ubiquitin (a 76-residue protein attached to proteins as an intracellular targeting signal).</text>
        <dbReference type="EC" id="3.4.19.12"/>
    </reaction>
</comment>
<evidence type="ECO:0000256" key="9">
    <source>
        <dbReference type="SAM" id="Phobius"/>
    </source>
</evidence>
<dbReference type="PROSITE" id="PS50235">
    <property type="entry name" value="USP_3"/>
    <property type="match status" value="1"/>
</dbReference>
<dbReference type="GO" id="GO:0004843">
    <property type="term" value="F:cysteine-type deubiquitinase activity"/>
    <property type="evidence" value="ECO:0007669"/>
    <property type="project" value="UniProtKB-EC"/>
</dbReference>
<dbReference type="AlphaFoldDB" id="A0A504YWZ6"/>
<evidence type="ECO:0000256" key="7">
    <source>
        <dbReference type="ARBA" id="ARBA00022807"/>
    </source>
</evidence>
<dbReference type="InterPro" id="IPR028889">
    <property type="entry name" value="USP"/>
</dbReference>
<dbReference type="GO" id="GO:0005634">
    <property type="term" value="C:nucleus"/>
    <property type="evidence" value="ECO:0007669"/>
    <property type="project" value="TreeGrafter"/>
</dbReference>
<keyword evidence="9" id="KW-0472">Membrane</keyword>
<keyword evidence="6 11" id="KW-0378">Hydrolase</keyword>
<dbReference type="STRING" id="46835.A0A504YWZ6"/>
<comment type="caution">
    <text evidence="11">The sequence shown here is derived from an EMBL/GenBank/DDBJ whole genome shotgun (WGS) entry which is preliminary data.</text>
</comment>
<keyword evidence="9" id="KW-0812">Transmembrane</keyword>
<dbReference type="InterPro" id="IPR050164">
    <property type="entry name" value="Peptidase_C19"/>
</dbReference>
<evidence type="ECO:0000256" key="6">
    <source>
        <dbReference type="ARBA" id="ARBA00022801"/>
    </source>
</evidence>
<evidence type="ECO:0000313" key="12">
    <source>
        <dbReference type="Proteomes" id="UP000316759"/>
    </source>
</evidence>
<evidence type="ECO:0000256" key="2">
    <source>
        <dbReference type="ARBA" id="ARBA00009085"/>
    </source>
</evidence>
<keyword evidence="7" id="KW-0788">Thiol protease</keyword>
<name>A0A504YWZ6_FASGI</name>
<evidence type="ECO:0000256" key="5">
    <source>
        <dbReference type="ARBA" id="ARBA00022786"/>
    </source>
</evidence>
<dbReference type="PROSITE" id="PS00973">
    <property type="entry name" value="USP_2"/>
    <property type="match status" value="1"/>
</dbReference>
<dbReference type="EC" id="3.4.19.12" evidence="3"/>
<dbReference type="InterPro" id="IPR018200">
    <property type="entry name" value="USP_CS"/>
</dbReference>
<dbReference type="Proteomes" id="UP000316759">
    <property type="component" value="Unassembled WGS sequence"/>
</dbReference>
<dbReference type="Gene3D" id="3.90.70.10">
    <property type="entry name" value="Cysteine proteinases"/>
    <property type="match status" value="1"/>
</dbReference>
<comment type="similarity">
    <text evidence="2">Belongs to the peptidase C19 family.</text>
</comment>